<gene>
    <name evidence="1" type="ORF">BDZ94DRAFT_992815</name>
</gene>
<dbReference type="OrthoDB" id="3037650at2759"/>
<dbReference type="EMBL" id="MU150311">
    <property type="protein sequence ID" value="KAF9459743.1"/>
    <property type="molecule type" value="Genomic_DNA"/>
</dbReference>
<dbReference type="AlphaFoldDB" id="A0A9P6CG99"/>
<dbReference type="Proteomes" id="UP000807353">
    <property type="component" value="Unassembled WGS sequence"/>
</dbReference>
<evidence type="ECO:0000313" key="1">
    <source>
        <dbReference type="EMBL" id="KAF9459743.1"/>
    </source>
</evidence>
<comment type="caution">
    <text evidence="1">The sequence shown here is derived from an EMBL/GenBank/DDBJ whole genome shotgun (WGS) entry which is preliminary data.</text>
</comment>
<evidence type="ECO:0000313" key="2">
    <source>
        <dbReference type="Proteomes" id="UP000807353"/>
    </source>
</evidence>
<accession>A0A9P6CG99</accession>
<proteinExistence type="predicted"/>
<evidence type="ECO:0008006" key="3">
    <source>
        <dbReference type="Google" id="ProtNLM"/>
    </source>
</evidence>
<organism evidence="1 2">
    <name type="scientific">Collybia nuda</name>
    <dbReference type="NCBI Taxonomy" id="64659"/>
    <lineage>
        <taxon>Eukaryota</taxon>
        <taxon>Fungi</taxon>
        <taxon>Dikarya</taxon>
        <taxon>Basidiomycota</taxon>
        <taxon>Agaricomycotina</taxon>
        <taxon>Agaricomycetes</taxon>
        <taxon>Agaricomycetidae</taxon>
        <taxon>Agaricales</taxon>
        <taxon>Tricholomatineae</taxon>
        <taxon>Clitocybaceae</taxon>
        <taxon>Collybia</taxon>
    </lineage>
</organism>
<keyword evidence="2" id="KW-1185">Reference proteome</keyword>
<name>A0A9P6CG99_9AGAR</name>
<sequence length="191" mass="22051">MYTQSTLNKCSRKSEFSTLRIPWHHQVNNTMLALELWSTICYHLDRSDLANLARTSSQLLAAARPVLYQSVHLRSDRRGGTQATFNLLNSDPSLTKKITDIHVFTAWQKDGEAKAWLDLSVISKLTQLRSMTMIASPFKDAEEQKTFLKILNESCSSLREFTYRQDFRIAGIERLIWDDQDDRSPSHTLRT</sequence>
<reference evidence="1" key="1">
    <citation type="submission" date="2020-11" db="EMBL/GenBank/DDBJ databases">
        <authorList>
            <consortium name="DOE Joint Genome Institute"/>
            <person name="Ahrendt S."/>
            <person name="Riley R."/>
            <person name="Andreopoulos W."/>
            <person name="Labutti K."/>
            <person name="Pangilinan J."/>
            <person name="Ruiz-Duenas F.J."/>
            <person name="Barrasa J.M."/>
            <person name="Sanchez-Garcia M."/>
            <person name="Camarero S."/>
            <person name="Miyauchi S."/>
            <person name="Serrano A."/>
            <person name="Linde D."/>
            <person name="Babiker R."/>
            <person name="Drula E."/>
            <person name="Ayuso-Fernandez I."/>
            <person name="Pacheco R."/>
            <person name="Padilla G."/>
            <person name="Ferreira P."/>
            <person name="Barriuso J."/>
            <person name="Kellner H."/>
            <person name="Castanera R."/>
            <person name="Alfaro M."/>
            <person name="Ramirez L."/>
            <person name="Pisabarro A.G."/>
            <person name="Kuo A."/>
            <person name="Tritt A."/>
            <person name="Lipzen A."/>
            <person name="He G."/>
            <person name="Yan M."/>
            <person name="Ng V."/>
            <person name="Cullen D."/>
            <person name="Martin F."/>
            <person name="Rosso M.-N."/>
            <person name="Henrissat B."/>
            <person name="Hibbett D."/>
            <person name="Martinez A.T."/>
            <person name="Grigoriev I.V."/>
        </authorList>
    </citation>
    <scope>NUCLEOTIDE SEQUENCE</scope>
    <source>
        <strain evidence="1">CBS 247.69</strain>
    </source>
</reference>
<protein>
    <recommendedName>
        <fullName evidence="3">F-box domain-containing protein</fullName>
    </recommendedName>
</protein>